<protein>
    <submittedName>
        <fullName evidence="6">PREDICTED: uncharacterized protein LOC100494000</fullName>
    </submittedName>
</protein>
<dbReference type="PANTHER" id="PTHR33050">
    <property type="entry name" value="REVERSE TRANSCRIPTASE DOMAIN-CONTAINING PROTEIN"/>
    <property type="match status" value="1"/>
</dbReference>
<keyword evidence="3 4" id="KW-0862">Zinc</keyword>
<feature type="non-terminal residue" evidence="6">
    <location>
        <position position="339"/>
    </location>
</feature>
<evidence type="ECO:0000256" key="2">
    <source>
        <dbReference type="ARBA" id="ARBA00022771"/>
    </source>
</evidence>
<dbReference type="InterPro" id="IPR000571">
    <property type="entry name" value="Znf_CCCH"/>
</dbReference>
<dbReference type="Proteomes" id="UP001295444">
    <property type="component" value="Chromosome 02"/>
</dbReference>
<organism evidence="6 7">
    <name type="scientific">Pelobates cultripes</name>
    <name type="common">Western spadefoot toad</name>
    <dbReference type="NCBI Taxonomy" id="61616"/>
    <lineage>
        <taxon>Eukaryota</taxon>
        <taxon>Metazoa</taxon>
        <taxon>Chordata</taxon>
        <taxon>Craniata</taxon>
        <taxon>Vertebrata</taxon>
        <taxon>Euteleostomi</taxon>
        <taxon>Amphibia</taxon>
        <taxon>Batrachia</taxon>
        <taxon>Anura</taxon>
        <taxon>Pelobatoidea</taxon>
        <taxon>Pelobatidae</taxon>
        <taxon>Pelobates</taxon>
    </lineage>
</organism>
<dbReference type="EMBL" id="OW240913">
    <property type="protein sequence ID" value="CAH2246617.1"/>
    <property type="molecule type" value="Genomic_DNA"/>
</dbReference>
<name>A0AAD1RAG0_PELCU</name>
<feature type="domain" description="C3H1-type" evidence="5">
    <location>
        <begin position="56"/>
        <end position="83"/>
    </location>
</feature>
<evidence type="ECO:0000256" key="1">
    <source>
        <dbReference type="ARBA" id="ARBA00022723"/>
    </source>
</evidence>
<evidence type="ECO:0000313" key="6">
    <source>
        <dbReference type="EMBL" id="CAH2246617.1"/>
    </source>
</evidence>
<keyword evidence="2 4" id="KW-0863">Zinc-finger</keyword>
<dbReference type="InterPro" id="IPR041367">
    <property type="entry name" value="Znf-CCCH_4"/>
</dbReference>
<dbReference type="Pfam" id="PF18044">
    <property type="entry name" value="zf-CCCH_4"/>
    <property type="match status" value="1"/>
</dbReference>
<evidence type="ECO:0000256" key="3">
    <source>
        <dbReference type="ARBA" id="ARBA00022833"/>
    </source>
</evidence>
<evidence type="ECO:0000256" key="4">
    <source>
        <dbReference type="PROSITE-ProRule" id="PRU00723"/>
    </source>
</evidence>
<dbReference type="SUPFAM" id="SSF56672">
    <property type="entry name" value="DNA/RNA polymerases"/>
    <property type="match status" value="1"/>
</dbReference>
<accession>A0AAD1RAG0</accession>
<dbReference type="GO" id="GO:0008270">
    <property type="term" value="F:zinc ion binding"/>
    <property type="evidence" value="ECO:0007669"/>
    <property type="project" value="UniProtKB-KW"/>
</dbReference>
<feature type="non-terminal residue" evidence="6">
    <location>
        <position position="1"/>
    </location>
</feature>
<sequence length="339" mass="36584">AFCILASVIGEKRPGSCSQLFCYLDGIGDAYRTFGNAWRPTLPCAGTASGVAVPAGQKKGLCWTYNEGQCKWGTSCRFRHECSGCGGNPGASRCFKKGKLNAVGGTAGVAATSAATGGVPSEEDAAFLWRGFREGFVIPFTVKEPGAVCANLKSVRERPEVVREKLAKEVLLGRMAGPFPYPPLAELRISPLGVVPKKEAGKFRLIHHLSYPKGSSVNDDIDAALCSVSYTSFDRAVELVRRAGRGALMAKVDVEAAFRLLPIHPSCHHLLGCCFEGGFFVDLCLPMGCSISCAYFEKFSTFLEWVVRRESAGGTVVHYLDDFLCVGPRDDEPYLFPPF</sequence>
<evidence type="ECO:0000259" key="5">
    <source>
        <dbReference type="PROSITE" id="PS50103"/>
    </source>
</evidence>
<proteinExistence type="predicted"/>
<dbReference type="InterPro" id="IPR052055">
    <property type="entry name" value="Hepadnavirus_pol/RT"/>
</dbReference>
<dbReference type="AlphaFoldDB" id="A0AAD1RAG0"/>
<keyword evidence="7" id="KW-1185">Reference proteome</keyword>
<feature type="zinc finger region" description="C3H1-type" evidence="4">
    <location>
        <begin position="56"/>
        <end position="83"/>
    </location>
</feature>
<gene>
    <name evidence="6" type="ORF">PECUL_23A034038</name>
</gene>
<dbReference type="PANTHER" id="PTHR33050:SF8">
    <property type="entry name" value="REVERSE TRANSCRIPTASE DOMAIN-CONTAINING PROTEIN"/>
    <property type="match status" value="1"/>
</dbReference>
<keyword evidence="1 4" id="KW-0479">Metal-binding</keyword>
<evidence type="ECO:0000313" key="7">
    <source>
        <dbReference type="Proteomes" id="UP001295444"/>
    </source>
</evidence>
<reference evidence="6" key="1">
    <citation type="submission" date="2022-03" db="EMBL/GenBank/DDBJ databases">
        <authorList>
            <person name="Alioto T."/>
            <person name="Alioto T."/>
            <person name="Gomez Garrido J."/>
        </authorList>
    </citation>
    <scope>NUCLEOTIDE SEQUENCE</scope>
</reference>
<dbReference type="InterPro" id="IPR043502">
    <property type="entry name" value="DNA/RNA_pol_sf"/>
</dbReference>
<dbReference type="PROSITE" id="PS50103">
    <property type="entry name" value="ZF_C3H1"/>
    <property type="match status" value="1"/>
</dbReference>